<protein>
    <recommendedName>
        <fullName evidence="12">Ionotropic glutamate receptor C-terminal domain-containing protein</fullName>
    </recommendedName>
</protein>
<sequence length="112" mass="12772">MLAFTDIGVGTVAPLSNSMWIFLEPLKRSIWVTTACFFILTGFVIWVVEHAVNENFQGSPAQQIGTVLWFSFSTLVYAHRQKLLTNLSRFVITIWMFVVLIITSPKFEFTHG</sequence>
<feature type="domain" description="Ionotropic glutamate receptor C-terminal" evidence="12">
    <location>
        <begin position="29"/>
        <end position="104"/>
    </location>
</feature>
<evidence type="ECO:0000256" key="1">
    <source>
        <dbReference type="ARBA" id="ARBA00004141"/>
    </source>
</evidence>
<dbReference type="Gene3D" id="1.10.287.70">
    <property type="match status" value="1"/>
</dbReference>
<keyword evidence="4 11" id="KW-1133">Transmembrane helix</keyword>
<evidence type="ECO:0000256" key="11">
    <source>
        <dbReference type="SAM" id="Phobius"/>
    </source>
</evidence>
<keyword evidence="9" id="KW-1071">Ligand-gated ion channel</keyword>
<organism evidence="13 14">
    <name type="scientific">Escallonia rubra</name>
    <dbReference type="NCBI Taxonomy" id="112253"/>
    <lineage>
        <taxon>Eukaryota</taxon>
        <taxon>Viridiplantae</taxon>
        <taxon>Streptophyta</taxon>
        <taxon>Embryophyta</taxon>
        <taxon>Tracheophyta</taxon>
        <taxon>Spermatophyta</taxon>
        <taxon>Magnoliopsida</taxon>
        <taxon>eudicotyledons</taxon>
        <taxon>Gunneridae</taxon>
        <taxon>Pentapetalae</taxon>
        <taxon>asterids</taxon>
        <taxon>campanulids</taxon>
        <taxon>Escalloniales</taxon>
        <taxon>Escalloniaceae</taxon>
        <taxon>Escallonia</taxon>
    </lineage>
</organism>
<proteinExistence type="predicted"/>
<dbReference type="EMBL" id="JAVXUO010000498">
    <property type="protein sequence ID" value="KAK2991639.1"/>
    <property type="molecule type" value="Genomic_DNA"/>
</dbReference>
<feature type="non-terminal residue" evidence="13">
    <location>
        <position position="112"/>
    </location>
</feature>
<evidence type="ECO:0000256" key="5">
    <source>
        <dbReference type="ARBA" id="ARBA00023065"/>
    </source>
</evidence>
<reference evidence="13" key="1">
    <citation type="submission" date="2022-12" db="EMBL/GenBank/DDBJ databases">
        <title>Draft genome assemblies for two species of Escallonia (Escalloniales).</title>
        <authorList>
            <person name="Chanderbali A."/>
            <person name="Dervinis C."/>
            <person name="Anghel I."/>
            <person name="Soltis D."/>
            <person name="Soltis P."/>
            <person name="Zapata F."/>
        </authorList>
    </citation>
    <scope>NUCLEOTIDE SEQUENCE</scope>
    <source>
        <strain evidence="13">UCBG92.1500</strain>
        <tissue evidence="13">Leaf</tissue>
    </source>
</reference>
<feature type="transmembrane region" description="Helical" evidence="11">
    <location>
        <begin position="90"/>
        <end position="107"/>
    </location>
</feature>
<dbReference type="AlphaFoldDB" id="A0AA88RKK3"/>
<evidence type="ECO:0000256" key="3">
    <source>
        <dbReference type="ARBA" id="ARBA00022692"/>
    </source>
</evidence>
<keyword evidence="7" id="KW-0675">Receptor</keyword>
<keyword evidence="10" id="KW-0407">Ion channel</keyword>
<dbReference type="Proteomes" id="UP001187471">
    <property type="component" value="Unassembled WGS sequence"/>
</dbReference>
<accession>A0AA88RKK3</accession>
<evidence type="ECO:0000313" key="14">
    <source>
        <dbReference type="Proteomes" id="UP001187471"/>
    </source>
</evidence>
<evidence type="ECO:0000256" key="10">
    <source>
        <dbReference type="ARBA" id="ARBA00023303"/>
    </source>
</evidence>
<keyword evidence="5" id="KW-0406">Ion transport</keyword>
<dbReference type="Pfam" id="PF00060">
    <property type="entry name" value="Lig_chan"/>
    <property type="match status" value="1"/>
</dbReference>
<comment type="subcellular location">
    <subcellularLocation>
        <location evidence="1">Membrane</location>
        <topology evidence="1">Multi-pass membrane protein</topology>
    </subcellularLocation>
</comment>
<feature type="transmembrane region" description="Helical" evidence="11">
    <location>
        <begin position="29"/>
        <end position="48"/>
    </location>
</feature>
<evidence type="ECO:0000256" key="4">
    <source>
        <dbReference type="ARBA" id="ARBA00022989"/>
    </source>
</evidence>
<evidence type="ECO:0000256" key="8">
    <source>
        <dbReference type="ARBA" id="ARBA00023180"/>
    </source>
</evidence>
<comment type="caution">
    <text evidence="13">The sequence shown here is derived from an EMBL/GenBank/DDBJ whole genome shotgun (WGS) entry which is preliminary data.</text>
</comment>
<gene>
    <name evidence="13" type="ORF">RJ640_000278</name>
</gene>
<evidence type="ECO:0000256" key="9">
    <source>
        <dbReference type="ARBA" id="ARBA00023286"/>
    </source>
</evidence>
<name>A0AA88RKK3_9ASTE</name>
<keyword evidence="2" id="KW-0813">Transport</keyword>
<evidence type="ECO:0000256" key="6">
    <source>
        <dbReference type="ARBA" id="ARBA00023136"/>
    </source>
</evidence>
<evidence type="ECO:0000313" key="13">
    <source>
        <dbReference type="EMBL" id="KAK2991639.1"/>
    </source>
</evidence>
<dbReference type="GO" id="GO:0016020">
    <property type="term" value="C:membrane"/>
    <property type="evidence" value="ECO:0007669"/>
    <property type="project" value="UniProtKB-SubCell"/>
</dbReference>
<evidence type="ECO:0000256" key="7">
    <source>
        <dbReference type="ARBA" id="ARBA00023170"/>
    </source>
</evidence>
<keyword evidence="3 11" id="KW-0812">Transmembrane</keyword>
<keyword evidence="8" id="KW-0325">Glycoprotein</keyword>
<evidence type="ECO:0000256" key="2">
    <source>
        <dbReference type="ARBA" id="ARBA00022448"/>
    </source>
</evidence>
<evidence type="ECO:0000259" key="12">
    <source>
        <dbReference type="Pfam" id="PF00060"/>
    </source>
</evidence>
<dbReference type="PANTHER" id="PTHR18966">
    <property type="entry name" value="IONOTROPIC GLUTAMATE RECEPTOR"/>
    <property type="match status" value="1"/>
</dbReference>
<dbReference type="InterPro" id="IPR001320">
    <property type="entry name" value="Iontro_rcpt_C"/>
</dbReference>
<keyword evidence="14" id="KW-1185">Reference proteome</keyword>
<keyword evidence="6 11" id="KW-0472">Membrane</keyword>
<dbReference type="InterPro" id="IPR015683">
    <property type="entry name" value="Ionotropic_Glu_rcpt"/>
</dbReference>
<dbReference type="GO" id="GO:0015276">
    <property type="term" value="F:ligand-gated monoatomic ion channel activity"/>
    <property type="evidence" value="ECO:0007669"/>
    <property type="project" value="InterPro"/>
</dbReference>